<evidence type="ECO:0000256" key="1">
    <source>
        <dbReference type="SAM" id="MobiDB-lite"/>
    </source>
</evidence>
<dbReference type="Proteomes" id="UP000016638">
    <property type="component" value="Unassembled WGS sequence"/>
</dbReference>
<dbReference type="Gene3D" id="1.20.120.520">
    <property type="entry name" value="nmb1532 protein domain like"/>
    <property type="match status" value="1"/>
</dbReference>
<feature type="region of interest" description="Disordered" evidence="1">
    <location>
        <begin position="422"/>
        <end position="453"/>
    </location>
</feature>
<gene>
    <name evidence="3" type="ORF">HMPREF1316_1355</name>
</gene>
<dbReference type="GO" id="GO:0005886">
    <property type="term" value="C:plasma membrane"/>
    <property type="evidence" value="ECO:0007669"/>
    <property type="project" value="TreeGrafter"/>
</dbReference>
<evidence type="ECO:0000313" key="4">
    <source>
        <dbReference type="Proteomes" id="UP000016638"/>
    </source>
</evidence>
<dbReference type="AlphaFoldDB" id="U2TJ45"/>
<dbReference type="InterPro" id="IPR035965">
    <property type="entry name" value="PAS-like_dom_sf"/>
</dbReference>
<dbReference type="PANTHER" id="PTHR39966">
    <property type="entry name" value="BLL2471 PROTEIN-RELATED"/>
    <property type="match status" value="1"/>
</dbReference>
<evidence type="ECO:0000313" key="3">
    <source>
        <dbReference type="EMBL" id="ERL06500.1"/>
    </source>
</evidence>
<dbReference type="Pfam" id="PF13596">
    <property type="entry name" value="PAS_10"/>
    <property type="match status" value="1"/>
</dbReference>
<keyword evidence="4" id="KW-1185">Reference proteome</keyword>
<dbReference type="eggNOG" id="COG2461">
    <property type="taxonomic scope" value="Bacteria"/>
</dbReference>
<protein>
    <submittedName>
        <fullName evidence="3">PAS domain protein</fullName>
    </submittedName>
</protein>
<dbReference type="RefSeq" id="WP_021726954.1">
    <property type="nucleotide sequence ID" value="NZ_AWEZ01000064.1"/>
</dbReference>
<dbReference type="SUPFAM" id="SSF55785">
    <property type="entry name" value="PYP-like sensor domain (PAS domain)"/>
    <property type="match status" value="1"/>
</dbReference>
<name>U2TJ45_9ACTN</name>
<sequence length="529" mass="59942">MKQRTESMASHVPTADMDKLRFVLEVKRAYNEGSITLEEGRRRLRERVDSIKPYEVALAEQELEEFEEGQCQKEDIQGMLDLFEGLIDRSRPDLPAGHPIARYYAENDELEKICLSIEDLVQYPVIKNQWLEIYDRLRAYKRHLSRKQNQLYSVLERKGFDRPTTTMWTLDDFVWDEIGQARELLDDGDEDAFVAMQPTLVADLRDLISKEENVLYPTSLIMLSEDELAQMDSGDREIGFAWIDAGEKSPEPARPAQAVDTPTGGDLSQDLLALLGRHGLGGVTPTSKLHVAEGSLTLEQINLIYRHMPVDLSYVDEDELVCFYTDTKHRVFPRSKNVIGREVMNCHPRKSAQVVREIIDKFRAGEQDRAEFWINKPDLFIYITYLAVRDEQGNFRGILEMMQDGTHIRSLEGSRTLLTWSEEEHGKTGEEAPAGDEAPAPEPEPSPSSPSASVAAINGDTRLQDLLTSHPWLKQELPKVNGKFAMLNSPLARVVIPKATVGMMSERSGMGMDELISAIETLIRKHEGS</sequence>
<dbReference type="EMBL" id="AWEZ01000064">
    <property type="protein sequence ID" value="ERL06500.1"/>
    <property type="molecule type" value="Genomic_DNA"/>
</dbReference>
<accession>U2TJ45</accession>
<dbReference type="Pfam" id="PF01814">
    <property type="entry name" value="Hemerythrin"/>
    <property type="match status" value="1"/>
</dbReference>
<dbReference type="Gene3D" id="3.30.450.20">
    <property type="entry name" value="PAS domain"/>
    <property type="match status" value="1"/>
</dbReference>
<organism evidence="3 4">
    <name type="scientific">Olsenella profusa F0195</name>
    <dbReference type="NCBI Taxonomy" id="1125712"/>
    <lineage>
        <taxon>Bacteria</taxon>
        <taxon>Bacillati</taxon>
        <taxon>Actinomycetota</taxon>
        <taxon>Coriobacteriia</taxon>
        <taxon>Coriobacteriales</taxon>
        <taxon>Atopobiaceae</taxon>
        <taxon>Olsenella</taxon>
    </lineage>
</organism>
<dbReference type="InterPro" id="IPR012312">
    <property type="entry name" value="Hemerythrin-like"/>
</dbReference>
<dbReference type="STRING" id="1125712.HMPREF1316_1355"/>
<reference evidence="3 4" key="1">
    <citation type="submission" date="2013-08" db="EMBL/GenBank/DDBJ databases">
        <authorList>
            <person name="Durkin A.S."/>
            <person name="Haft D.R."/>
            <person name="McCorrison J."/>
            <person name="Torralba M."/>
            <person name="Gillis M."/>
            <person name="Haft D.H."/>
            <person name="Methe B."/>
            <person name="Sutton G."/>
            <person name="Nelson K.E."/>
        </authorList>
    </citation>
    <scope>NUCLEOTIDE SEQUENCE [LARGE SCALE GENOMIC DNA]</scope>
    <source>
        <strain evidence="3 4">F0195</strain>
    </source>
</reference>
<feature type="domain" description="Hemerythrin-like" evidence="2">
    <location>
        <begin position="99"/>
        <end position="217"/>
    </location>
</feature>
<dbReference type="PANTHER" id="PTHR39966:SF3">
    <property type="entry name" value="DUF438 DOMAIN-CONTAINING PROTEIN"/>
    <property type="match status" value="1"/>
</dbReference>
<evidence type="ECO:0000259" key="2">
    <source>
        <dbReference type="Pfam" id="PF01814"/>
    </source>
</evidence>
<comment type="caution">
    <text evidence="3">The sequence shown here is derived from an EMBL/GenBank/DDBJ whole genome shotgun (WGS) entry which is preliminary data.</text>
</comment>
<dbReference type="PATRIC" id="fig|1125712.3.peg.2120"/>
<proteinExistence type="predicted"/>